<dbReference type="InterPro" id="IPR018303">
    <property type="entry name" value="ATPase_P-typ_P_site"/>
</dbReference>
<dbReference type="Gene3D" id="2.70.150.10">
    <property type="entry name" value="Calcium-transporting ATPase, cytoplasmic transduction domain A"/>
    <property type="match status" value="1"/>
</dbReference>
<evidence type="ECO:0000259" key="12">
    <source>
        <dbReference type="PROSITE" id="PS50846"/>
    </source>
</evidence>
<dbReference type="PRINTS" id="PR00943">
    <property type="entry name" value="CUATPASE"/>
</dbReference>
<feature type="transmembrane region" description="Helical" evidence="11">
    <location>
        <begin position="201"/>
        <end position="218"/>
    </location>
</feature>
<dbReference type="Gene3D" id="3.40.1110.10">
    <property type="entry name" value="Calcium-transporting ATPase, cytoplasmic domain N"/>
    <property type="match status" value="1"/>
</dbReference>
<dbReference type="InterPro" id="IPR006121">
    <property type="entry name" value="HMA_dom"/>
</dbReference>
<keyword evidence="4 11" id="KW-0812">Transmembrane</keyword>
<dbReference type="GO" id="GO:0005886">
    <property type="term" value="C:plasma membrane"/>
    <property type="evidence" value="ECO:0007669"/>
    <property type="project" value="UniProtKB-SubCell"/>
</dbReference>
<feature type="transmembrane region" description="Helical" evidence="11">
    <location>
        <begin position="692"/>
        <end position="711"/>
    </location>
</feature>
<dbReference type="Gene3D" id="3.30.70.100">
    <property type="match status" value="1"/>
</dbReference>
<dbReference type="InterPro" id="IPR059000">
    <property type="entry name" value="ATPase_P-type_domA"/>
</dbReference>
<dbReference type="InterPro" id="IPR008250">
    <property type="entry name" value="ATPase_P-typ_transduc_dom_A_sf"/>
</dbReference>
<dbReference type="Gene3D" id="3.40.50.1000">
    <property type="entry name" value="HAD superfamily/HAD-like"/>
    <property type="match status" value="1"/>
</dbReference>
<keyword evidence="3 11" id="KW-1003">Cell membrane</keyword>
<dbReference type="PANTHER" id="PTHR43520">
    <property type="entry name" value="ATP7, ISOFORM B"/>
    <property type="match status" value="1"/>
</dbReference>
<dbReference type="InterPro" id="IPR017969">
    <property type="entry name" value="Heavy-metal-associated_CS"/>
</dbReference>
<feature type="transmembrane region" description="Helical" evidence="11">
    <location>
        <begin position="127"/>
        <end position="147"/>
    </location>
</feature>
<feature type="transmembrane region" description="Helical" evidence="11">
    <location>
        <begin position="717"/>
        <end position="739"/>
    </location>
</feature>
<evidence type="ECO:0000313" key="13">
    <source>
        <dbReference type="EMBL" id="KKQ86372.1"/>
    </source>
</evidence>
<keyword evidence="7 11" id="KW-0067">ATP-binding</keyword>
<dbReference type="CDD" id="cd00371">
    <property type="entry name" value="HMA"/>
    <property type="match status" value="1"/>
</dbReference>
<evidence type="ECO:0000256" key="6">
    <source>
        <dbReference type="ARBA" id="ARBA00022741"/>
    </source>
</evidence>
<feature type="transmembrane region" description="Helical" evidence="11">
    <location>
        <begin position="168"/>
        <end position="189"/>
    </location>
</feature>
<dbReference type="PROSITE" id="PS00154">
    <property type="entry name" value="ATPASE_E1_E2"/>
    <property type="match status" value="1"/>
</dbReference>
<comment type="subcellular location">
    <subcellularLocation>
        <location evidence="1">Cell membrane</location>
        <topology evidence="1">Multi-pass membrane protein</topology>
    </subcellularLocation>
</comment>
<keyword evidence="6 11" id="KW-0547">Nucleotide-binding</keyword>
<dbReference type="Proteomes" id="UP000033934">
    <property type="component" value="Unassembled WGS sequence"/>
</dbReference>
<dbReference type="InterPro" id="IPR044492">
    <property type="entry name" value="P_typ_ATPase_HD_dom"/>
</dbReference>
<dbReference type="InterPro" id="IPR023214">
    <property type="entry name" value="HAD_sf"/>
</dbReference>
<dbReference type="FunFam" id="3.30.70.100:FF:000001">
    <property type="entry name" value="ATPase copper transporting beta"/>
    <property type="match status" value="1"/>
</dbReference>
<feature type="transmembrane region" description="Helical" evidence="11">
    <location>
        <begin position="352"/>
        <end position="374"/>
    </location>
</feature>
<dbReference type="PRINTS" id="PR00119">
    <property type="entry name" value="CATATPASE"/>
</dbReference>
<dbReference type="FunFam" id="2.70.150.10:FF:000020">
    <property type="entry name" value="Copper-exporting P-type ATPase A"/>
    <property type="match status" value="1"/>
</dbReference>
<dbReference type="InterPro" id="IPR036412">
    <property type="entry name" value="HAD-like_sf"/>
</dbReference>
<dbReference type="Pfam" id="PF00122">
    <property type="entry name" value="E1-E2_ATPase"/>
    <property type="match status" value="1"/>
</dbReference>
<feature type="domain" description="HMA" evidence="12">
    <location>
        <begin position="2"/>
        <end position="68"/>
    </location>
</feature>
<dbReference type="SUPFAM" id="SSF81653">
    <property type="entry name" value="Calcium ATPase, transduction domain A"/>
    <property type="match status" value="1"/>
</dbReference>
<evidence type="ECO:0000256" key="9">
    <source>
        <dbReference type="ARBA" id="ARBA00022989"/>
    </source>
</evidence>
<evidence type="ECO:0000256" key="2">
    <source>
        <dbReference type="ARBA" id="ARBA00006024"/>
    </source>
</evidence>
<dbReference type="SUPFAM" id="SSF55008">
    <property type="entry name" value="HMA, heavy metal-associated domain"/>
    <property type="match status" value="1"/>
</dbReference>
<evidence type="ECO:0000256" key="3">
    <source>
        <dbReference type="ARBA" id="ARBA00022475"/>
    </source>
</evidence>
<dbReference type="SFLD" id="SFLDG00002">
    <property type="entry name" value="C1.7:_P-type_atpase_like"/>
    <property type="match status" value="1"/>
</dbReference>
<dbReference type="GO" id="GO:0016887">
    <property type="term" value="F:ATP hydrolysis activity"/>
    <property type="evidence" value="ECO:0007669"/>
    <property type="project" value="InterPro"/>
</dbReference>
<dbReference type="NCBIfam" id="TIGR01494">
    <property type="entry name" value="ATPase_P-type"/>
    <property type="match status" value="1"/>
</dbReference>
<dbReference type="NCBIfam" id="TIGR01525">
    <property type="entry name" value="ATPase-IB_hvy"/>
    <property type="match status" value="1"/>
</dbReference>
<gene>
    <name evidence="13" type="ORF">UT11_C0072G0002</name>
</gene>
<feature type="transmembrane region" description="Helical" evidence="11">
    <location>
        <begin position="97"/>
        <end position="115"/>
    </location>
</feature>
<comment type="similarity">
    <text evidence="2 11">Belongs to the cation transport ATPase (P-type) (TC 3.A.3) family. Type IB subfamily.</text>
</comment>
<protein>
    <submittedName>
        <fullName evidence="13">ATPase, E1-E2 type:Copper-translocating P-type ATPase:Heavy metal translocating P-type ATPase</fullName>
    </submittedName>
</protein>
<dbReference type="SFLD" id="SFLDS00003">
    <property type="entry name" value="Haloacid_Dehalogenase"/>
    <property type="match status" value="1"/>
</dbReference>
<name>A0A0G0L5R3_9BACT</name>
<dbReference type="Pfam" id="PF00702">
    <property type="entry name" value="Hydrolase"/>
    <property type="match status" value="1"/>
</dbReference>
<dbReference type="GO" id="GO:0055070">
    <property type="term" value="P:copper ion homeostasis"/>
    <property type="evidence" value="ECO:0007669"/>
    <property type="project" value="TreeGrafter"/>
</dbReference>
<evidence type="ECO:0000313" key="14">
    <source>
        <dbReference type="Proteomes" id="UP000033934"/>
    </source>
</evidence>
<keyword evidence="10 11" id="KW-0472">Membrane</keyword>
<keyword evidence="8" id="KW-1278">Translocase</keyword>
<dbReference type="PANTHER" id="PTHR43520:SF8">
    <property type="entry name" value="P-TYPE CU(+) TRANSPORTER"/>
    <property type="match status" value="1"/>
</dbReference>
<dbReference type="SFLD" id="SFLDF00027">
    <property type="entry name" value="p-type_atpase"/>
    <property type="match status" value="1"/>
</dbReference>
<dbReference type="PROSITE" id="PS50846">
    <property type="entry name" value="HMA_2"/>
    <property type="match status" value="1"/>
</dbReference>
<dbReference type="GO" id="GO:0043682">
    <property type="term" value="F:P-type divalent copper transporter activity"/>
    <property type="evidence" value="ECO:0007669"/>
    <property type="project" value="TreeGrafter"/>
</dbReference>
<evidence type="ECO:0000256" key="7">
    <source>
        <dbReference type="ARBA" id="ARBA00022840"/>
    </source>
</evidence>
<dbReference type="NCBIfam" id="TIGR01511">
    <property type="entry name" value="ATPase-IB1_Cu"/>
    <property type="match status" value="1"/>
</dbReference>
<dbReference type="EMBL" id="LBVO01000072">
    <property type="protein sequence ID" value="KKQ86372.1"/>
    <property type="molecule type" value="Genomic_DNA"/>
</dbReference>
<dbReference type="InterPro" id="IPR036163">
    <property type="entry name" value="HMA_dom_sf"/>
</dbReference>
<organism evidence="13 14">
    <name type="scientific">Berkelbacteria bacterium GW2011_GWA2_38_9</name>
    <dbReference type="NCBI Taxonomy" id="1618334"/>
    <lineage>
        <taxon>Bacteria</taxon>
        <taxon>Candidatus Berkelbacteria</taxon>
    </lineage>
</organism>
<keyword evidence="5 11" id="KW-0479">Metal-binding</keyword>
<keyword evidence="9 11" id="KW-1133">Transmembrane helix</keyword>
<dbReference type="InterPro" id="IPR001757">
    <property type="entry name" value="P_typ_ATPase"/>
</dbReference>
<dbReference type="SUPFAM" id="SSF81665">
    <property type="entry name" value="Calcium ATPase, transmembrane domain M"/>
    <property type="match status" value="1"/>
</dbReference>
<dbReference type="PROSITE" id="PS01047">
    <property type="entry name" value="HMA_1"/>
    <property type="match status" value="1"/>
</dbReference>
<dbReference type="Pfam" id="PF00403">
    <property type="entry name" value="HMA"/>
    <property type="match status" value="1"/>
</dbReference>
<dbReference type="NCBIfam" id="TIGR01512">
    <property type="entry name" value="ATPase-IB2_Cd"/>
    <property type="match status" value="1"/>
</dbReference>
<dbReference type="InterPro" id="IPR027256">
    <property type="entry name" value="P-typ_ATPase_IB"/>
</dbReference>
<evidence type="ECO:0000256" key="4">
    <source>
        <dbReference type="ARBA" id="ARBA00022692"/>
    </source>
</evidence>
<accession>A0A0G0L5R3</accession>
<dbReference type="GO" id="GO:0005524">
    <property type="term" value="F:ATP binding"/>
    <property type="evidence" value="ECO:0007669"/>
    <property type="project" value="UniProtKB-UniRule"/>
</dbReference>
<reference evidence="13 14" key="1">
    <citation type="journal article" date="2015" name="Nature">
        <title>rRNA introns, odd ribosomes, and small enigmatic genomes across a large radiation of phyla.</title>
        <authorList>
            <person name="Brown C.T."/>
            <person name="Hug L.A."/>
            <person name="Thomas B.C."/>
            <person name="Sharon I."/>
            <person name="Castelle C.J."/>
            <person name="Singh A."/>
            <person name="Wilkins M.J."/>
            <person name="Williams K.H."/>
            <person name="Banfield J.F."/>
        </authorList>
    </citation>
    <scope>NUCLEOTIDE SEQUENCE [LARGE SCALE GENOMIC DNA]</scope>
</reference>
<comment type="caution">
    <text evidence="13">The sequence shown here is derived from an EMBL/GenBank/DDBJ whole genome shotgun (WGS) entry which is preliminary data.</text>
</comment>
<dbReference type="SUPFAM" id="SSF56784">
    <property type="entry name" value="HAD-like"/>
    <property type="match status" value="1"/>
</dbReference>
<dbReference type="CDD" id="cd02094">
    <property type="entry name" value="P-type_ATPase_Cu-like"/>
    <property type="match status" value="1"/>
</dbReference>
<evidence type="ECO:0000256" key="8">
    <source>
        <dbReference type="ARBA" id="ARBA00022967"/>
    </source>
</evidence>
<dbReference type="InterPro" id="IPR023299">
    <property type="entry name" value="ATPase_P-typ_cyto_dom_N"/>
</dbReference>
<dbReference type="PATRIC" id="fig|1618334.3.peg.891"/>
<dbReference type="GO" id="GO:0005507">
    <property type="term" value="F:copper ion binding"/>
    <property type="evidence" value="ECO:0007669"/>
    <property type="project" value="TreeGrafter"/>
</dbReference>
<dbReference type="AlphaFoldDB" id="A0A0G0L5R3"/>
<feature type="transmembrane region" description="Helical" evidence="11">
    <location>
        <begin position="386"/>
        <end position="408"/>
    </location>
</feature>
<evidence type="ECO:0000256" key="10">
    <source>
        <dbReference type="ARBA" id="ARBA00023136"/>
    </source>
</evidence>
<evidence type="ECO:0000256" key="1">
    <source>
        <dbReference type="ARBA" id="ARBA00004651"/>
    </source>
</evidence>
<evidence type="ECO:0000256" key="5">
    <source>
        <dbReference type="ARBA" id="ARBA00022723"/>
    </source>
</evidence>
<dbReference type="InterPro" id="IPR023298">
    <property type="entry name" value="ATPase_P-typ_TM_dom_sf"/>
</dbReference>
<sequence length="746" mass="80301">MNSQTFKVKGMHCASCASNIERTLGKSDGVKSALANYGTESVKVDFDETKISPEKMSEKIKPLGYSLILENEATVPENHHHDLKAHELYLLKNKIRLALPLAGLSVFLMIWEIFSKNYQVLPMMSDSVSQIVNIIMALAATAVLVYSGRDYLLGIWRFIRYGKANMDTLIGIGTLTAYSYSMIVTIFSSSLSKFIDVDQKYFDVTIVVIGLITLGKYLEARSKSQTGAAIAKLLSLGAKTALVLRNSKEVEIPVEEVKHGDLIIVKPGGKIPVDGAITEGSSNIDESMVTGEPMPALKKIGDKVVAGTINGRGSFTFKATGVGSETMLAQIIKIVEEAQNSKAPIQKLADQISAVFVPIVLVISAVTLIAWLVIGSGSLGFDKALSFGLVSFVGVLVIACPCALGLATPTAIIVGVGKGAANGILIKNAEVLERVHKINTLIVDKTGTITIGHPEFIKLENFSKKTDNEFLQILASLEQKSEHPIAEAILNYATKKSIDLKKVEKFENIEGQGIKGRIHDVEYLAGNTKLIKNSKFKIQNNFQGTPIILATKDEVLGVIEVGDKVKPESKSAIAELHRLGIKVIMATGDQRQAAENIAKLAGIDQIEAEVLPKDKRDLVIKLQKEGRVVAMAGDGINDAPALAQADVGIAMGTGTDIAIESADLTLLHGDISKISQSIKLSRLTLKTIKQNLFWAFAYNIIGIPLAAGLFYPITGWLLSPIFAGAAMALSSVSVVTNSLRLKNKKI</sequence>
<proteinExistence type="inferred from homology"/>
<evidence type="ECO:0000256" key="11">
    <source>
        <dbReference type="RuleBase" id="RU362081"/>
    </source>
</evidence>